<accession>A0A8T7M8D3</accession>
<dbReference type="SUPFAM" id="SSF52172">
    <property type="entry name" value="CheY-like"/>
    <property type="match status" value="1"/>
</dbReference>
<evidence type="ECO:0000313" key="5">
    <source>
        <dbReference type="Proteomes" id="UP000521676"/>
    </source>
</evidence>
<dbReference type="PROSITE" id="PS50110">
    <property type="entry name" value="RESPONSE_REGULATORY"/>
    <property type="match status" value="1"/>
</dbReference>
<sequence length="128" mass="14823">MVVLVINEDFLLRKLVCTFFEMNGYKVVEARSYAEGYMRANAYKPQALVIDNILDSVSCLATCKKIQSLPNMETAEFVIFTNYENELLDTSSIKLKGTLTKPYILSKLREYFPPLNREYPPDTSYYIH</sequence>
<evidence type="ECO:0000313" key="4">
    <source>
        <dbReference type="EMBL" id="WJW68352.1"/>
    </source>
</evidence>
<dbReference type="GO" id="GO:0000160">
    <property type="term" value="P:phosphorelay signal transduction system"/>
    <property type="evidence" value="ECO:0007669"/>
    <property type="project" value="InterPro"/>
</dbReference>
<dbReference type="Proteomes" id="UP000521676">
    <property type="component" value="Unassembled WGS sequence"/>
</dbReference>
<evidence type="ECO:0000313" key="6">
    <source>
        <dbReference type="Proteomes" id="UP001431572"/>
    </source>
</evidence>
<keyword evidence="6" id="KW-1185">Reference proteome</keyword>
<dbReference type="InterPro" id="IPR001789">
    <property type="entry name" value="Sig_transdc_resp-reg_receiver"/>
</dbReference>
<feature type="modified residue" description="4-aspartylphosphate" evidence="1">
    <location>
        <position position="51"/>
    </location>
</feature>
<organism evidence="3 5">
    <name type="scientific">Candidatus Chlorohelix allophototropha</name>
    <dbReference type="NCBI Taxonomy" id="3003348"/>
    <lineage>
        <taxon>Bacteria</taxon>
        <taxon>Bacillati</taxon>
        <taxon>Chloroflexota</taxon>
        <taxon>Chloroflexia</taxon>
        <taxon>Candidatus Chloroheliales</taxon>
        <taxon>Candidatus Chloroheliaceae</taxon>
        <taxon>Candidatus Chlorohelix</taxon>
    </lineage>
</organism>
<name>A0A8T7M8D3_9CHLR</name>
<evidence type="ECO:0000256" key="1">
    <source>
        <dbReference type="PROSITE-ProRule" id="PRU00169"/>
    </source>
</evidence>
<dbReference type="Proteomes" id="UP001431572">
    <property type="component" value="Chromosome 2"/>
</dbReference>
<protein>
    <submittedName>
        <fullName evidence="3">Response regulator</fullName>
    </submittedName>
</protein>
<dbReference type="AlphaFoldDB" id="A0A8T7M8D3"/>
<dbReference type="Gene3D" id="3.40.50.2300">
    <property type="match status" value="1"/>
</dbReference>
<dbReference type="EMBL" id="JACATZ010000003">
    <property type="protein sequence ID" value="NWJ48418.1"/>
    <property type="molecule type" value="Genomic_DNA"/>
</dbReference>
<keyword evidence="1" id="KW-0597">Phosphoprotein</keyword>
<dbReference type="EMBL" id="CP128400">
    <property type="protein sequence ID" value="WJW68352.1"/>
    <property type="molecule type" value="Genomic_DNA"/>
</dbReference>
<proteinExistence type="predicted"/>
<dbReference type="InterPro" id="IPR011006">
    <property type="entry name" value="CheY-like_superfamily"/>
</dbReference>
<dbReference type="RefSeq" id="WP_341470257.1">
    <property type="nucleotide sequence ID" value="NZ_CP128400.1"/>
</dbReference>
<evidence type="ECO:0000259" key="2">
    <source>
        <dbReference type="PROSITE" id="PS50110"/>
    </source>
</evidence>
<reference evidence="3 5" key="1">
    <citation type="submission" date="2020-06" db="EMBL/GenBank/DDBJ databases">
        <title>Anoxygenic phototrophic Chloroflexota member uses a Type I reaction center.</title>
        <authorList>
            <person name="Tsuji J.M."/>
            <person name="Shaw N.A."/>
            <person name="Nagashima S."/>
            <person name="Venkiteswaran J."/>
            <person name="Schiff S.L."/>
            <person name="Hanada S."/>
            <person name="Tank M."/>
            <person name="Neufeld J.D."/>
        </authorList>
    </citation>
    <scope>NUCLEOTIDE SEQUENCE [LARGE SCALE GENOMIC DNA]</scope>
    <source>
        <strain evidence="3">L227-S17</strain>
    </source>
</reference>
<evidence type="ECO:0000313" key="3">
    <source>
        <dbReference type="EMBL" id="NWJ48418.1"/>
    </source>
</evidence>
<feature type="domain" description="Response regulatory" evidence="2">
    <location>
        <begin position="2"/>
        <end position="116"/>
    </location>
</feature>
<dbReference type="Pfam" id="PF00072">
    <property type="entry name" value="Response_reg"/>
    <property type="match status" value="1"/>
</dbReference>
<reference evidence="4" key="2">
    <citation type="journal article" date="2024" name="Nature">
        <title>Anoxygenic phototroph of the Chloroflexota uses a type I reaction centre.</title>
        <authorList>
            <person name="Tsuji J.M."/>
            <person name="Shaw N.A."/>
            <person name="Nagashima S."/>
            <person name="Venkiteswaran J.J."/>
            <person name="Schiff S.L."/>
            <person name="Watanabe T."/>
            <person name="Fukui M."/>
            <person name="Hanada S."/>
            <person name="Tank M."/>
            <person name="Neufeld J.D."/>
        </authorList>
    </citation>
    <scope>NUCLEOTIDE SEQUENCE</scope>
    <source>
        <strain evidence="4">L227-S17</strain>
    </source>
</reference>
<gene>
    <name evidence="3" type="ORF">HXX08_21385</name>
    <name evidence="4" type="ORF">OZ401_003961</name>
</gene>